<feature type="compositionally biased region" description="Polar residues" evidence="1">
    <location>
        <begin position="67"/>
        <end position="76"/>
    </location>
</feature>
<name>A0A423TYK6_PENVA</name>
<reference evidence="2 3" key="1">
    <citation type="submission" date="2018-04" db="EMBL/GenBank/DDBJ databases">
        <authorList>
            <person name="Zhang X."/>
            <person name="Yuan J."/>
            <person name="Li F."/>
            <person name="Xiang J."/>
        </authorList>
    </citation>
    <scope>NUCLEOTIDE SEQUENCE [LARGE SCALE GENOMIC DNA]</scope>
    <source>
        <tissue evidence="2">Muscle</tissue>
    </source>
</reference>
<dbReference type="EMBL" id="QCYY01000958">
    <property type="protein sequence ID" value="ROT81534.1"/>
    <property type="molecule type" value="Genomic_DNA"/>
</dbReference>
<gene>
    <name evidence="2" type="ORF">C7M84_025299</name>
</gene>
<evidence type="ECO:0000313" key="3">
    <source>
        <dbReference type="Proteomes" id="UP000283509"/>
    </source>
</evidence>
<evidence type="ECO:0000256" key="1">
    <source>
        <dbReference type="SAM" id="MobiDB-lite"/>
    </source>
</evidence>
<reference evidence="2 3" key="2">
    <citation type="submission" date="2019-01" db="EMBL/GenBank/DDBJ databases">
        <title>The decoding of complex shrimp genome reveals the adaptation for benthos swimmer, frequently molting mechanism and breeding impact on genome.</title>
        <authorList>
            <person name="Sun Y."/>
            <person name="Gao Y."/>
            <person name="Yu Y."/>
        </authorList>
    </citation>
    <scope>NUCLEOTIDE SEQUENCE [LARGE SCALE GENOMIC DNA]</scope>
    <source>
        <tissue evidence="2">Muscle</tissue>
    </source>
</reference>
<organism evidence="2 3">
    <name type="scientific">Penaeus vannamei</name>
    <name type="common">Whiteleg shrimp</name>
    <name type="synonym">Litopenaeus vannamei</name>
    <dbReference type="NCBI Taxonomy" id="6689"/>
    <lineage>
        <taxon>Eukaryota</taxon>
        <taxon>Metazoa</taxon>
        <taxon>Ecdysozoa</taxon>
        <taxon>Arthropoda</taxon>
        <taxon>Crustacea</taxon>
        <taxon>Multicrustacea</taxon>
        <taxon>Malacostraca</taxon>
        <taxon>Eumalacostraca</taxon>
        <taxon>Eucarida</taxon>
        <taxon>Decapoda</taxon>
        <taxon>Dendrobranchiata</taxon>
        <taxon>Penaeoidea</taxon>
        <taxon>Penaeidae</taxon>
        <taxon>Penaeus</taxon>
    </lineage>
</organism>
<evidence type="ECO:0000313" key="2">
    <source>
        <dbReference type="EMBL" id="ROT81534.1"/>
    </source>
</evidence>
<proteinExistence type="predicted"/>
<dbReference type="AlphaFoldDB" id="A0A423TYK6"/>
<protein>
    <submittedName>
        <fullName evidence="2">Uncharacterized protein</fullName>
    </submittedName>
</protein>
<comment type="caution">
    <text evidence="2">The sequence shown here is derived from an EMBL/GenBank/DDBJ whole genome shotgun (WGS) entry which is preliminary data.</text>
</comment>
<feature type="region of interest" description="Disordered" evidence="1">
    <location>
        <begin position="40"/>
        <end position="105"/>
    </location>
</feature>
<keyword evidence="3" id="KW-1185">Reference proteome</keyword>
<dbReference type="Proteomes" id="UP000283509">
    <property type="component" value="Unassembled WGS sequence"/>
</dbReference>
<sequence length="256" mass="28175">MALNLISGSKIQDGRGDAIALLEQPYFYILPHVILFTGKGRKTQNARNSTDDRISPNPKRHKRDQGETQNTLQSSPKLPFHQEKGQTQDTSLSPRLPNKSEQAGDIENPIASEGQEYQACQRQEQAEDAYPNHEIHLHDNQGVEQHHIVKDSPNSDAEIIVDETLIKEEILDSSNEGDIPDPGLEYNSIGPELGPDSGEGMEDNMNLDLAASFDHSDGHTYNSQAGPSGLQGWSVLNETGQGSAQDYCAEMNQMCP</sequence>
<dbReference type="OrthoDB" id="6366600at2759"/>
<accession>A0A423TYK6</accession>